<keyword evidence="9" id="KW-1185">Reference proteome</keyword>
<dbReference type="GO" id="GO:0008168">
    <property type="term" value="F:methyltransferase activity"/>
    <property type="evidence" value="ECO:0007669"/>
    <property type="project" value="UniProtKB-KW"/>
</dbReference>
<dbReference type="EMBL" id="JAYMFF010000014">
    <property type="protein sequence ID" value="MEC4176314.1"/>
    <property type="molecule type" value="Genomic_DNA"/>
</dbReference>
<dbReference type="GO" id="GO:0032259">
    <property type="term" value="P:methylation"/>
    <property type="evidence" value="ECO:0007669"/>
    <property type="project" value="UniProtKB-KW"/>
</dbReference>
<keyword evidence="2 4" id="KW-0808">Transferase</keyword>
<comment type="similarity">
    <text evidence="4">Belongs to the class I-like SAM-binding methyltransferase superfamily. RNA M5U methyltransferase family.</text>
</comment>
<evidence type="ECO:0000256" key="6">
    <source>
        <dbReference type="SAM" id="MobiDB-lite"/>
    </source>
</evidence>
<dbReference type="Gene3D" id="2.40.50.1070">
    <property type="match status" value="1"/>
</dbReference>
<sequence length="543" mass="58101">MTRKHDNKPKRPRSRPAKVGKATGASGAFTPASSAARRGGHPRRGGLRTARQAASGVPAPEAQSVSSPRCSGHPRRGGLQAARQPEDARRASATAGCALCPVFGRCGGCSQLNVPYAEQLAAKQQAVAALFEGIAPADALLPILGMEEPFHYRNKVVSPYAPARGARHAVAAKDAPKARGKAKGKGAKLSRADILTGMYEAGTHRLIPTDTCAIENEVAKRVTLAIRDVMARWGMEPYNEDTGTGFVRHAVVRVGHESGEVLVTVVTNGDEFPSAKAFCRELKRRVPEITAIVQNVNTRQTNVILGDKERVLYGPGFILDTLCGLSFRISSQSFYQVNATQTEVLYDEAIRLANLTGAETVIDAYCGTGTIGLVAAKRGAARVIGVDSVASAIRDAASNARHNGVENASFVAQDATAFMEELAASGERPQPACHPERSAQPESACHPEQSTQREVEGTPGDHSQPLVLLMDPPRAGSTPEFLRAACALAPERIVYISCNPHTQARDVRHLVEGGYEVRAIRPVDMFPHTDHVESIVMLEKRND</sequence>
<dbReference type="CDD" id="cd02440">
    <property type="entry name" value="AdoMet_MTases"/>
    <property type="match status" value="1"/>
</dbReference>
<dbReference type="InterPro" id="IPR025714">
    <property type="entry name" value="Methyltranfer_dom"/>
</dbReference>
<feature type="compositionally biased region" description="Basic residues" evidence="6">
    <location>
        <begin position="1"/>
        <end position="18"/>
    </location>
</feature>
<dbReference type="PANTHER" id="PTHR11061:SF30">
    <property type="entry name" value="TRNA (URACIL(54)-C(5))-METHYLTRANSFERASE"/>
    <property type="match status" value="1"/>
</dbReference>
<feature type="active site" evidence="5">
    <location>
        <position position="498"/>
    </location>
</feature>
<comment type="caution">
    <text evidence="8">The sequence shown here is derived from an EMBL/GenBank/DDBJ whole genome shotgun (WGS) entry which is preliminary data.</text>
</comment>
<reference evidence="8 9" key="1">
    <citation type="submission" date="2024-01" db="EMBL/GenBank/DDBJ databases">
        <title>novel species in genus Adlercreutzia.</title>
        <authorList>
            <person name="Liu X."/>
        </authorList>
    </citation>
    <scope>NUCLEOTIDE SEQUENCE [LARGE SCALE GENOMIC DNA]</scope>
    <source>
        <strain evidence="8 9">R7</strain>
    </source>
</reference>
<accession>A0ABU6IIS7</accession>
<feature type="region of interest" description="Disordered" evidence="6">
    <location>
        <begin position="1"/>
        <end position="87"/>
    </location>
</feature>
<dbReference type="Proteomes" id="UP001349994">
    <property type="component" value="Unassembled WGS sequence"/>
</dbReference>
<protein>
    <submittedName>
        <fullName evidence="8">23S rRNA (Uracil(1939)-C(5))-methyltransferase RlmD</fullName>
        <ecNumber evidence="8">2.1.1.190</ecNumber>
    </submittedName>
</protein>
<dbReference type="Pfam" id="PF13847">
    <property type="entry name" value="Methyltransf_31"/>
    <property type="match status" value="1"/>
</dbReference>
<feature type="binding site" evidence="4">
    <location>
        <position position="365"/>
    </location>
    <ligand>
        <name>S-adenosyl-L-methionine</name>
        <dbReference type="ChEBI" id="CHEBI:59789"/>
    </ligand>
</feature>
<dbReference type="PROSITE" id="PS01231">
    <property type="entry name" value="TRMA_2"/>
    <property type="match status" value="1"/>
</dbReference>
<evidence type="ECO:0000313" key="9">
    <source>
        <dbReference type="Proteomes" id="UP001349994"/>
    </source>
</evidence>
<dbReference type="PROSITE" id="PS01230">
    <property type="entry name" value="TRMA_1"/>
    <property type="match status" value="1"/>
</dbReference>
<dbReference type="PANTHER" id="PTHR11061">
    <property type="entry name" value="RNA M5U METHYLTRANSFERASE"/>
    <property type="match status" value="1"/>
</dbReference>
<evidence type="ECO:0000256" key="4">
    <source>
        <dbReference type="PROSITE-ProRule" id="PRU01024"/>
    </source>
</evidence>
<feature type="region of interest" description="Disordered" evidence="6">
    <location>
        <begin position="424"/>
        <end position="462"/>
    </location>
</feature>
<dbReference type="NCBIfam" id="TIGR00479">
    <property type="entry name" value="rumA"/>
    <property type="match status" value="1"/>
</dbReference>
<dbReference type="InterPro" id="IPR029063">
    <property type="entry name" value="SAM-dependent_MTases_sf"/>
</dbReference>
<evidence type="ECO:0000259" key="7">
    <source>
        <dbReference type="Pfam" id="PF13847"/>
    </source>
</evidence>
<dbReference type="InterPro" id="IPR010280">
    <property type="entry name" value="U5_MeTrfase_fam"/>
</dbReference>
<dbReference type="PROSITE" id="PS51687">
    <property type="entry name" value="SAM_MT_RNA_M5U"/>
    <property type="match status" value="1"/>
</dbReference>
<dbReference type="Pfam" id="PF05958">
    <property type="entry name" value="tRNA_U5-meth_tr"/>
    <property type="match status" value="1"/>
</dbReference>
<evidence type="ECO:0000256" key="1">
    <source>
        <dbReference type="ARBA" id="ARBA00022603"/>
    </source>
</evidence>
<dbReference type="RefSeq" id="WP_338210557.1">
    <property type="nucleotide sequence ID" value="NZ_JAYMFF010000014.1"/>
</dbReference>
<evidence type="ECO:0000256" key="2">
    <source>
        <dbReference type="ARBA" id="ARBA00022679"/>
    </source>
</evidence>
<gene>
    <name evidence="8" type="primary">rlmD</name>
    <name evidence="8" type="ORF">VIN30_07610</name>
</gene>
<feature type="domain" description="Methyltransferase" evidence="7">
    <location>
        <begin position="358"/>
        <end position="421"/>
    </location>
</feature>
<organism evidence="8 9">
    <name type="scientific">Adlercreutzia wanghongyangiae</name>
    <dbReference type="NCBI Taxonomy" id="3111451"/>
    <lineage>
        <taxon>Bacteria</taxon>
        <taxon>Bacillati</taxon>
        <taxon>Actinomycetota</taxon>
        <taxon>Coriobacteriia</taxon>
        <taxon>Eggerthellales</taxon>
        <taxon>Eggerthellaceae</taxon>
        <taxon>Adlercreutzia</taxon>
    </lineage>
</organism>
<feature type="binding site" evidence="4">
    <location>
        <position position="471"/>
    </location>
    <ligand>
        <name>S-adenosyl-L-methionine</name>
        <dbReference type="ChEBI" id="CHEBI:59789"/>
    </ligand>
</feature>
<feature type="active site" description="Nucleophile" evidence="4">
    <location>
        <position position="498"/>
    </location>
</feature>
<dbReference type="SUPFAM" id="SSF53335">
    <property type="entry name" value="S-adenosyl-L-methionine-dependent methyltransferases"/>
    <property type="match status" value="1"/>
</dbReference>
<dbReference type="InterPro" id="IPR030390">
    <property type="entry name" value="MeTrfase_TrmA_AS"/>
</dbReference>
<dbReference type="EC" id="2.1.1.190" evidence="8"/>
<keyword evidence="3 4" id="KW-0949">S-adenosyl-L-methionine</keyword>
<evidence type="ECO:0000313" key="8">
    <source>
        <dbReference type="EMBL" id="MEC4176314.1"/>
    </source>
</evidence>
<keyword evidence="1 4" id="KW-0489">Methyltransferase</keyword>
<dbReference type="Gene3D" id="3.40.50.150">
    <property type="entry name" value="Vaccinia Virus protein VP39"/>
    <property type="match status" value="1"/>
</dbReference>
<evidence type="ECO:0000256" key="3">
    <source>
        <dbReference type="ARBA" id="ARBA00022691"/>
    </source>
</evidence>
<proteinExistence type="inferred from homology"/>
<feature type="binding site" evidence="4">
    <location>
        <position position="336"/>
    </location>
    <ligand>
        <name>S-adenosyl-L-methionine</name>
        <dbReference type="ChEBI" id="CHEBI:59789"/>
    </ligand>
</feature>
<feature type="binding site" evidence="4">
    <location>
        <position position="387"/>
    </location>
    <ligand>
        <name>S-adenosyl-L-methionine</name>
        <dbReference type="ChEBI" id="CHEBI:59789"/>
    </ligand>
</feature>
<name>A0ABU6IIS7_9ACTN</name>
<dbReference type="InterPro" id="IPR030391">
    <property type="entry name" value="MeTrfase_TrmA_CS"/>
</dbReference>
<evidence type="ECO:0000256" key="5">
    <source>
        <dbReference type="PROSITE-ProRule" id="PRU10015"/>
    </source>
</evidence>